<dbReference type="PRINTS" id="PR00080">
    <property type="entry name" value="SDRFAMILY"/>
</dbReference>
<evidence type="ECO:0000313" key="7">
    <source>
        <dbReference type="EMBL" id="TFK51559.1"/>
    </source>
</evidence>
<dbReference type="PROSITE" id="PS00061">
    <property type="entry name" value="ADH_SHORT"/>
    <property type="match status" value="1"/>
</dbReference>
<dbReference type="EMBL" id="ML213511">
    <property type="protein sequence ID" value="TFK51559.1"/>
    <property type="molecule type" value="Genomic_DNA"/>
</dbReference>
<protein>
    <recommendedName>
        <fullName evidence="2">3-oxoacyl-[acyl-carrier-protein] reductase</fullName>
        <ecNumber evidence="2">1.1.1.100</ecNumber>
    </recommendedName>
</protein>
<dbReference type="OrthoDB" id="1888931at2759"/>
<dbReference type="InterPro" id="IPR050259">
    <property type="entry name" value="SDR"/>
</dbReference>
<evidence type="ECO:0000256" key="4">
    <source>
        <dbReference type="ARBA" id="ARBA00023002"/>
    </source>
</evidence>
<dbReference type="InterPro" id="IPR020904">
    <property type="entry name" value="Sc_DH/Rdtase_CS"/>
</dbReference>
<comment type="similarity">
    <text evidence="1 6">Belongs to the short-chain dehydrogenases/reductases (SDR) family.</text>
</comment>
<dbReference type="InterPro" id="IPR036291">
    <property type="entry name" value="NAD(P)-bd_dom_sf"/>
</dbReference>
<dbReference type="PANTHER" id="PTHR42879">
    <property type="entry name" value="3-OXOACYL-(ACYL-CARRIER-PROTEIN) REDUCTASE"/>
    <property type="match status" value="1"/>
</dbReference>
<dbReference type="Proteomes" id="UP000305948">
    <property type="component" value="Unassembled WGS sequence"/>
</dbReference>
<evidence type="ECO:0000256" key="6">
    <source>
        <dbReference type="RuleBase" id="RU000363"/>
    </source>
</evidence>
<evidence type="ECO:0000256" key="2">
    <source>
        <dbReference type="ARBA" id="ARBA00012948"/>
    </source>
</evidence>
<dbReference type="AlphaFoldDB" id="A0A5C3N1E9"/>
<dbReference type="Gene3D" id="3.40.50.720">
    <property type="entry name" value="NAD(P)-binding Rossmann-like Domain"/>
    <property type="match status" value="1"/>
</dbReference>
<proteinExistence type="inferred from homology"/>
<dbReference type="FunFam" id="3.40.50.720:FF:000173">
    <property type="entry name" value="3-oxoacyl-[acyl-carrier protein] reductase"/>
    <property type="match status" value="1"/>
</dbReference>
<keyword evidence="3" id="KW-0521">NADP</keyword>
<name>A0A5C3N1E9_9AGAM</name>
<dbReference type="PANTHER" id="PTHR42879:SF2">
    <property type="entry name" value="3-OXOACYL-[ACYL-CARRIER-PROTEIN] REDUCTASE FABG"/>
    <property type="match status" value="1"/>
</dbReference>
<accession>A0A5C3N1E9</accession>
<organism evidence="7 8">
    <name type="scientific">Heliocybe sulcata</name>
    <dbReference type="NCBI Taxonomy" id="5364"/>
    <lineage>
        <taxon>Eukaryota</taxon>
        <taxon>Fungi</taxon>
        <taxon>Dikarya</taxon>
        <taxon>Basidiomycota</taxon>
        <taxon>Agaricomycotina</taxon>
        <taxon>Agaricomycetes</taxon>
        <taxon>Gloeophyllales</taxon>
        <taxon>Gloeophyllaceae</taxon>
        <taxon>Heliocybe</taxon>
    </lineage>
</organism>
<dbReference type="EC" id="1.1.1.100" evidence="2"/>
<reference evidence="7 8" key="1">
    <citation type="journal article" date="2019" name="Nat. Ecol. Evol.">
        <title>Megaphylogeny resolves global patterns of mushroom evolution.</title>
        <authorList>
            <person name="Varga T."/>
            <person name="Krizsan K."/>
            <person name="Foldi C."/>
            <person name="Dima B."/>
            <person name="Sanchez-Garcia M."/>
            <person name="Sanchez-Ramirez S."/>
            <person name="Szollosi G.J."/>
            <person name="Szarkandi J.G."/>
            <person name="Papp V."/>
            <person name="Albert L."/>
            <person name="Andreopoulos W."/>
            <person name="Angelini C."/>
            <person name="Antonin V."/>
            <person name="Barry K.W."/>
            <person name="Bougher N.L."/>
            <person name="Buchanan P."/>
            <person name="Buyck B."/>
            <person name="Bense V."/>
            <person name="Catcheside P."/>
            <person name="Chovatia M."/>
            <person name="Cooper J."/>
            <person name="Damon W."/>
            <person name="Desjardin D."/>
            <person name="Finy P."/>
            <person name="Geml J."/>
            <person name="Haridas S."/>
            <person name="Hughes K."/>
            <person name="Justo A."/>
            <person name="Karasinski D."/>
            <person name="Kautmanova I."/>
            <person name="Kiss B."/>
            <person name="Kocsube S."/>
            <person name="Kotiranta H."/>
            <person name="LaButti K.M."/>
            <person name="Lechner B.E."/>
            <person name="Liimatainen K."/>
            <person name="Lipzen A."/>
            <person name="Lukacs Z."/>
            <person name="Mihaltcheva S."/>
            <person name="Morgado L.N."/>
            <person name="Niskanen T."/>
            <person name="Noordeloos M.E."/>
            <person name="Ohm R.A."/>
            <person name="Ortiz-Santana B."/>
            <person name="Ovrebo C."/>
            <person name="Racz N."/>
            <person name="Riley R."/>
            <person name="Savchenko A."/>
            <person name="Shiryaev A."/>
            <person name="Soop K."/>
            <person name="Spirin V."/>
            <person name="Szebenyi C."/>
            <person name="Tomsovsky M."/>
            <person name="Tulloss R.E."/>
            <person name="Uehling J."/>
            <person name="Grigoriev I.V."/>
            <person name="Vagvolgyi C."/>
            <person name="Papp T."/>
            <person name="Martin F.M."/>
            <person name="Miettinen O."/>
            <person name="Hibbett D.S."/>
            <person name="Nagy L.G."/>
        </authorList>
    </citation>
    <scope>NUCLEOTIDE SEQUENCE [LARGE SCALE GENOMIC DNA]</scope>
    <source>
        <strain evidence="7 8">OMC1185</strain>
    </source>
</reference>
<dbReference type="STRING" id="5364.A0A5C3N1E9"/>
<keyword evidence="8" id="KW-1185">Reference proteome</keyword>
<evidence type="ECO:0000256" key="3">
    <source>
        <dbReference type="ARBA" id="ARBA00022857"/>
    </source>
</evidence>
<dbReference type="PRINTS" id="PR00081">
    <property type="entry name" value="GDHRDH"/>
</dbReference>
<evidence type="ECO:0000256" key="1">
    <source>
        <dbReference type="ARBA" id="ARBA00006484"/>
    </source>
</evidence>
<dbReference type="GO" id="GO:0032787">
    <property type="term" value="P:monocarboxylic acid metabolic process"/>
    <property type="evidence" value="ECO:0007669"/>
    <property type="project" value="UniProtKB-ARBA"/>
</dbReference>
<evidence type="ECO:0000313" key="8">
    <source>
        <dbReference type="Proteomes" id="UP000305948"/>
    </source>
</evidence>
<dbReference type="Pfam" id="PF00106">
    <property type="entry name" value="adh_short"/>
    <property type="match status" value="1"/>
</dbReference>
<comment type="catalytic activity">
    <reaction evidence="5">
        <text>a (3R)-hydroxyacyl-[ACP] + NADP(+) = a 3-oxoacyl-[ACP] + NADPH + H(+)</text>
        <dbReference type="Rhea" id="RHEA:17397"/>
        <dbReference type="Rhea" id="RHEA-COMP:9916"/>
        <dbReference type="Rhea" id="RHEA-COMP:9945"/>
        <dbReference type="ChEBI" id="CHEBI:15378"/>
        <dbReference type="ChEBI" id="CHEBI:57783"/>
        <dbReference type="ChEBI" id="CHEBI:58349"/>
        <dbReference type="ChEBI" id="CHEBI:78776"/>
        <dbReference type="ChEBI" id="CHEBI:78827"/>
        <dbReference type="EC" id="1.1.1.100"/>
    </reaction>
</comment>
<gene>
    <name evidence="7" type="ORF">OE88DRAFT_1561735</name>
</gene>
<dbReference type="CDD" id="cd05233">
    <property type="entry name" value="SDR_c"/>
    <property type="match status" value="1"/>
</dbReference>
<evidence type="ECO:0000256" key="5">
    <source>
        <dbReference type="ARBA" id="ARBA00048508"/>
    </source>
</evidence>
<dbReference type="SUPFAM" id="SSF51735">
    <property type="entry name" value="NAD(P)-binding Rossmann-fold domains"/>
    <property type="match status" value="1"/>
</dbReference>
<keyword evidence="4" id="KW-0560">Oxidoreductase</keyword>
<dbReference type="GO" id="GO:0004316">
    <property type="term" value="F:3-oxoacyl-[acyl-carrier-protein] reductase (NADPH) activity"/>
    <property type="evidence" value="ECO:0007669"/>
    <property type="project" value="UniProtKB-EC"/>
</dbReference>
<dbReference type="InterPro" id="IPR002347">
    <property type="entry name" value="SDR_fam"/>
</dbReference>
<sequence length="253" mass="26870">MHSESVRGKLALITGCTGGIGRATAVALAKHGVNIAIHYNANSGNAAALADELSEQGVKASYFQADMGNYDEVRRMHAEVVESMGHLDVLFNNAGTTTKVIGRAGAIEDVDMDVFERTWRVNSGSSFLLTQLCVPHMVKQQFGRIVFNSSVAAGTGGVIGPHYASSKSALHGMMHWIAQRYAKDGVTCNAVAPALIVGTEMMSNPNPENLKMIPVGRFGQPEEIASIVEMLVGNAYMTNKIIVADGGWTAGAF</sequence>